<evidence type="ECO:0000313" key="2">
    <source>
        <dbReference type="EMBL" id="MFI0793325.1"/>
    </source>
</evidence>
<dbReference type="InterPro" id="IPR043769">
    <property type="entry name" value="DUF5715"/>
</dbReference>
<keyword evidence="3" id="KW-1185">Reference proteome</keyword>
<proteinExistence type="predicted"/>
<dbReference type="Pfam" id="PF18979">
    <property type="entry name" value="DUF5715"/>
    <property type="match status" value="1"/>
</dbReference>
<comment type="caution">
    <text evidence="2">The sequence shown here is derived from an EMBL/GenBank/DDBJ whole genome shotgun (WGS) entry which is preliminary data.</text>
</comment>
<feature type="region of interest" description="Disordered" evidence="1">
    <location>
        <begin position="1"/>
        <end position="33"/>
    </location>
</feature>
<accession>A0ABW7SHZ7</accession>
<organism evidence="2 3">
    <name type="scientific">Micromonospora rubida</name>
    <dbReference type="NCBI Taxonomy" id="2697657"/>
    <lineage>
        <taxon>Bacteria</taxon>
        <taxon>Bacillati</taxon>
        <taxon>Actinomycetota</taxon>
        <taxon>Actinomycetes</taxon>
        <taxon>Micromonosporales</taxon>
        <taxon>Micromonosporaceae</taxon>
        <taxon>Micromonospora</taxon>
    </lineage>
</organism>
<reference evidence="2 3" key="1">
    <citation type="submission" date="2024-10" db="EMBL/GenBank/DDBJ databases">
        <title>The Natural Products Discovery Center: Release of the First 8490 Sequenced Strains for Exploring Actinobacteria Biosynthetic Diversity.</title>
        <authorList>
            <person name="Kalkreuter E."/>
            <person name="Kautsar S.A."/>
            <person name="Yang D."/>
            <person name="Bader C.D."/>
            <person name="Teijaro C.N."/>
            <person name="Fluegel L."/>
            <person name="Davis C.M."/>
            <person name="Simpson J.R."/>
            <person name="Lauterbach L."/>
            <person name="Steele A.D."/>
            <person name="Gui C."/>
            <person name="Meng S."/>
            <person name="Li G."/>
            <person name="Viehrig K."/>
            <person name="Ye F."/>
            <person name="Su P."/>
            <person name="Kiefer A.F."/>
            <person name="Nichols A."/>
            <person name="Cepeda A.J."/>
            <person name="Yan W."/>
            <person name="Fan B."/>
            <person name="Jiang Y."/>
            <person name="Adhikari A."/>
            <person name="Zheng C.-J."/>
            <person name="Schuster L."/>
            <person name="Cowan T.M."/>
            <person name="Smanski M.J."/>
            <person name="Chevrette M.G."/>
            <person name="De Carvalho L.P.S."/>
            <person name="Shen B."/>
        </authorList>
    </citation>
    <scope>NUCLEOTIDE SEQUENCE [LARGE SCALE GENOMIC DNA]</scope>
    <source>
        <strain evidence="2 3">NPDC021253</strain>
    </source>
</reference>
<dbReference type="RefSeq" id="WP_396678665.1">
    <property type="nucleotide sequence ID" value="NZ_JBIRPU010000006.1"/>
</dbReference>
<dbReference type="Proteomes" id="UP001611075">
    <property type="component" value="Unassembled WGS sequence"/>
</dbReference>
<name>A0ABW7SHZ7_9ACTN</name>
<feature type="compositionally biased region" description="Polar residues" evidence="1">
    <location>
        <begin position="7"/>
        <end position="18"/>
    </location>
</feature>
<protein>
    <submittedName>
        <fullName evidence="2">DUF5715 family protein</fullName>
    </submittedName>
</protein>
<evidence type="ECO:0000313" key="3">
    <source>
        <dbReference type="Proteomes" id="UP001611075"/>
    </source>
</evidence>
<feature type="compositionally biased region" description="Low complexity" evidence="1">
    <location>
        <begin position="19"/>
        <end position="31"/>
    </location>
</feature>
<sequence>MRVPSRTPGQQPGTSVASATAVRRVPRGVVPRPVPPAAPDLDAYRAAVADLLVEVGALAAPESAGARQVLLDERLREPAIAAVLDATPQGLIGARETLLLEMARYRPNPRSSAADLTALVRIYLLSRIDVLWWRDAATFMTDAEVNASADLVDLEWLRRRDLLRFRYQQQPATLVGRGVRAVRRRLLPDARPHTAGLKFRRARREVVGLLNDIGREFDRITPPGTPPLWVTSLVRSAEHQHQLRRLGYAAMVPSGHCLGYAVDVELAWFERFGARDALAGLLLARQRAGEVNVVDEGQAWHLCLAPAAGLRFRRSYEAEMGV</sequence>
<dbReference type="EMBL" id="JBIRPU010000006">
    <property type="protein sequence ID" value="MFI0793325.1"/>
    <property type="molecule type" value="Genomic_DNA"/>
</dbReference>
<gene>
    <name evidence="2" type="ORF">ACH4OY_11590</name>
</gene>
<evidence type="ECO:0000256" key="1">
    <source>
        <dbReference type="SAM" id="MobiDB-lite"/>
    </source>
</evidence>